<dbReference type="PANTHER" id="PTHR46282:SF1">
    <property type="entry name" value="LEUCINE-RICH REPEAT-CONTAINING PROTEIN 72-LIKE"/>
    <property type="match status" value="1"/>
</dbReference>
<dbReference type="RefSeq" id="XP_012692839.1">
    <property type="nucleotide sequence ID" value="XM_012837385.3"/>
</dbReference>
<dbReference type="GeneID" id="105908822"/>
<dbReference type="InterPro" id="IPR001611">
    <property type="entry name" value="Leu-rich_rpt"/>
</dbReference>
<dbReference type="AlphaFoldDB" id="A0A6P3W9J3"/>
<dbReference type="Pfam" id="PF14580">
    <property type="entry name" value="LRR_9"/>
    <property type="match status" value="1"/>
</dbReference>
<dbReference type="InterPro" id="IPR043313">
    <property type="entry name" value="LRMDA"/>
</dbReference>
<proteinExistence type="predicted"/>
<organism evidence="1 2">
    <name type="scientific">Clupea harengus</name>
    <name type="common">Atlantic herring</name>
    <dbReference type="NCBI Taxonomy" id="7950"/>
    <lineage>
        <taxon>Eukaryota</taxon>
        <taxon>Metazoa</taxon>
        <taxon>Chordata</taxon>
        <taxon>Craniata</taxon>
        <taxon>Vertebrata</taxon>
        <taxon>Euteleostomi</taxon>
        <taxon>Actinopterygii</taxon>
        <taxon>Neopterygii</taxon>
        <taxon>Teleostei</taxon>
        <taxon>Clupei</taxon>
        <taxon>Clupeiformes</taxon>
        <taxon>Clupeoidei</taxon>
        <taxon>Clupeidae</taxon>
        <taxon>Clupea</taxon>
    </lineage>
</organism>
<keyword evidence="1" id="KW-1185">Reference proteome</keyword>
<dbReference type="OrthoDB" id="10251250at2759"/>
<dbReference type="Proteomes" id="UP000515152">
    <property type="component" value="Chromosome 18"/>
</dbReference>
<evidence type="ECO:0000313" key="2">
    <source>
        <dbReference type="RefSeq" id="XP_012692839.1"/>
    </source>
</evidence>
<name>A0A6P3W9J3_CLUHA</name>
<dbReference type="GO" id="GO:1990904">
    <property type="term" value="C:ribonucleoprotein complex"/>
    <property type="evidence" value="ECO:0007669"/>
    <property type="project" value="UniProtKB-KW"/>
</dbReference>
<dbReference type="KEGG" id="char:105908822"/>
<gene>
    <name evidence="2" type="primary">LOC105908822</name>
</gene>
<dbReference type="Gene3D" id="3.80.10.10">
    <property type="entry name" value="Ribonuclease Inhibitor"/>
    <property type="match status" value="1"/>
</dbReference>
<reference evidence="2" key="1">
    <citation type="submission" date="2025-08" db="UniProtKB">
        <authorList>
            <consortium name="RefSeq"/>
        </authorList>
    </citation>
    <scope>IDENTIFICATION</scope>
</reference>
<keyword evidence="2" id="KW-0687">Ribonucleoprotein</keyword>
<sequence>MEVGSPAAGSPAPVLGLRRLSFAYQGLLEIPYEGILEQRDTLEVLDLSYNLLEDPALLGQLERLSTLILDCNNYSAHIKFPYMPNLTTLWINKNKISNLPIIVEEIRCKFPNIKILSLMNNEAAPSYFNGGSLPQYLDYRHYVISQLSSLEVLDDTEVQEEERTLARKTYRMQRLREGNKRKKELLH</sequence>
<dbReference type="PROSITE" id="PS51450">
    <property type="entry name" value="LRR"/>
    <property type="match status" value="2"/>
</dbReference>
<dbReference type="InterPro" id="IPR032675">
    <property type="entry name" value="LRR_dom_sf"/>
</dbReference>
<evidence type="ECO:0000313" key="1">
    <source>
        <dbReference type="Proteomes" id="UP000515152"/>
    </source>
</evidence>
<dbReference type="PANTHER" id="PTHR46282">
    <property type="entry name" value="LEUCINE-RICH MELANOCYTE DIFFERENTIATION-ASSOCIATED PROTEIN"/>
    <property type="match status" value="1"/>
</dbReference>
<dbReference type="SUPFAM" id="SSF52058">
    <property type="entry name" value="L domain-like"/>
    <property type="match status" value="1"/>
</dbReference>
<protein>
    <submittedName>
        <fullName evidence="2">U2 small nuclear ribonucleoprotein A' isoform X1</fullName>
    </submittedName>
</protein>
<accession>A0A6P3W9J3</accession>